<evidence type="ECO:0000313" key="7">
    <source>
        <dbReference type="EMBL" id="KAK7483901.1"/>
    </source>
</evidence>
<reference evidence="7 8" key="1">
    <citation type="journal article" date="2023" name="Sci. Data">
        <title>Genome assembly of the Korean intertidal mud-creeper Batillaria attramentaria.</title>
        <authorList>
            <person name="Patra A.K."/>
            <person name="Ho P.T."/>
            <person name="Jun S."/>
            <person name="Lee S.J."/>
            <person name="Kim Y."/>
            <person name="Won Y.J."/>
        </authorList>
    </citation>
    <scope>NUCLEOTIDE SEQUENCE [LARGE SCALE GENOMIC DNA]</scope>
    <source>
        <strain evidence="7">Wonlab-2016</strain>
    </source>
</reference>
<sequence>MTDADKLKHDFLTCPLCLELFKEPKVLDCQHTYCLACLQQYLASQQTISSQCICPVCKEPTEIPTNDVRRLRNNFLVSGLVDFTTSQNQQNGNNNMPAELPGTQCPACEEPKDCEAFCRQCEMWLCASCTRSHGKLPATRDHAVMSLMDINTEGMIDDVLTQLCEETDARYDAVLQQCQQVSDQVHKASTQINASAECVRAMVEEKREELLMQLTRLMSGVEDQLNQVLVEVEGRKSQIDQARAKVREARGSANAMLVMRTVQELQQNVRHLPPLRDVPAGLKSASGVQFHQGHSLLSVSIYM</sequence>
<dbReference type="PANTHER" id="PTHR25462:SF291">
    <property type="entry name" value="E3 UBIQUITIN-PROTEIN LIGASE TRIM45"/>
    <property type="match status" value="1"/>
</dbReference>
<name>A0ABD0K9V3_9CAEN</name>
<dbReference type="GO" id="GO:0008270">
    <property type="term" value="F:zinc ion binding"/>
    <property type="evidence" value="ECO:0007669"/>
    <property type="project" value="UniProtKB-KW"/>
</dbReference>
<evidence type="ECO:0000256" key="2">
    <source>
        <dbReference type="ARBA" id="ARBA00022771"/>
    </source>
</evidence>
<keyword evidence="1" id="KW-0479">Metal-binding</keyword>
<evidence type="ECO:0000259" key="5">
    <source>
        <dbReference type="PROSITE" id="PS50089"/>
    </source>
</evidence>
<organism evidence="7 8">
    <name type="scientific">Batillaria attramentaria</name>
    <dbReference type="NCBI Taxonomy" id="370345"/>
    <lineage>
        <taxon>Eukaryota</taxon>
        <taxon>Metazoa</taxon>
        <taxon>Spiralia</taxon>
        <taxon>Lophotrochozoa</taxon>
        <taxon>Mollusca</taxon>
        <taxon>Gastropoda</taxon>
        <taxon>Caenogastropoda</taxon>
        <taxon>Sorbeoconcha</taxon>
        <taxon>Cerithioidea</taxon>
        <taxon>Batillariidae</taxon>
        <taxon>Batillaria</taxon>
    </lineage>
</organism>
<evidence type="ECO:0000259" key="6">
    <source>
        <dbReference type="PROSITE" id="PS50119"/>
    </source>
</evidence>
<dbReference type="PROSITE" id="PS50119">
    <property type="entry name" value="ZF_BBOX"/>
    <property type="match status" value="1"/>
</dbReference>
<dbReference type="InterPro" id="IPR001841">
    <property type="entry name" value="Znf_RING"/>
</dbReference>
<dbReference type="InterPro" id="IPR027370">
    <property type="entry name" value="Znf-RING_euk"/>
</dbReference>
<accession>A0ABD0K9V3</accession>
<evidence type="ECO:0000256" key="4">
    <source>
        <dbReference type="PROSITE-ProRule" id="PRU00024"/>
    </source>
</evidence>
<comment type="caution">
    <text evidence="7">The sequence shown here is derived from an EMBL/GenBank/DDBJ whole genome shotgun (WGS) entry which is preliminary data.</text>
</comment>
<evidence type="ECO:0000256" key="3">
    <source>
        <dbReference type="ARBA" id="ARBA00022833"/>
    </source>
</evidence>
<dbReference type="Proteomes" id="UP001519460">
    <property type="component" value="Unassembled WGS sequence"/>
</dbReference>
<keyword evidence="8" id="KW-1185">Reference proteome</keyword>
<dbReference type="InterPro" id="IPR017907">
    <property type="entry name" value="Znf_RING_CS"/>
</dbReference>
<dbReference type="Gene3D" id="4.10.830.40">
    <property type="match status" value="1"/>
</dbReference>
<dbReference type="PROSITE" id="PS50089">
    <property type="entry name" value="ZF_RING_2"/>
    <property type="match status" value="1"/>
</dbReference>
<proteinExistence type="predicted"/>
<dbReference type="InterPro" id="IPR047153">
    <property type="entry name" value="TRIM45/56/19-like"/>
</dbReference>
<dbReference type="InterPro" id="IPR000315">
    <property type="entry name" value="Znf_B-box"/>
</dbReference>
<feature type="domain" description="B box-type" evidence="6">
    <location>
        <begin position="100"/>
        <end position="147"/>
    </location>
</feature>
<dbReference type="PROSITE" id="PS00518">
    <property type="entry name" value="ZF_RING_1"/>
    <property type="match status" value="1"/>
</dbReference>
<gene>
    <name evidence="7" type="ORF">BaRGS_00024785</name>
</gene>
<protein>
    <submittedName>
        <fullName evidence="7">Uncharacterized protein</fullName>
    </submittedName>
</protein>
<dbReference type="InterPro" id="IPR013083">
    <property type="entry name" value="Znf_RING/FYVE/PHD"/>
</dbReference>
<dbReference type="SMART" id="SM00184">
    <property type="entry name" value="RING"/>
    <property type="match status" value="1"/>
</dbReference>
<dbReference type="PANTHER" id="PTHR25462">
    <property type="entry name" value="BONUS, ISOFORM C-RELATED"/>
    <property type="match status" value="1"/>
</dbReference>
<keyword evidence="2 4" id="KW-0863">Zinc-finger</keyword>
<dbReference type="SUPFAM" id="SSF57850">
    <property type="entry name" value="RING/U-box"/>
    <property type="match status" value="1"/>
</dbReference>
<keyword evidence="3" id="KW-0862">Zinc</keyword>
<dbReference type="AlphaFoldDB" id="A0ABD0K9V3"/>
<dbReference type="EMBL" id="JACVVK020000218">
    <property type="protein sequence ID" value="KAK7483901.1"/>
    <property type="molecule type" value="Genomic_DNA"/>
</dbReference>
<feature type="domain" description="RING-type" evidence="5">
    <location>
        <begin position="14"/>
        <end position="58"/>
    </location>
</feature>
<evidence type="ECO:0000256" key="1">
    <source>
        <dbReference type="ARBA" id="ARBA00022723"/>
    </source>
</evidence>
<evidence type="ECO:0000313" key="8">
    <source>
        <dbReference type="Proteomes" id="UP001519460"/>
    </source>
</evidence>
<dbReference type="Pfam" id="PF13445">
    <property type="entry name" value="zf-RING_UBOX"/>
    <property type="match status" value="1"/>
</dbReference>
<dbReference type="SMART" id="SM00336">
    <property type="entry name" value="BBOX"/>
    <property type="match status" value="1"/>
</dbReference>
<dbReference type="Gene3D" id="3.30.40.10">
    <property type="entry name" value="Zinc/RING finger domain, C3HC4 (zinc finger)"/>
    <property type="match status" value="1"/>
</dbReference>